<sequence length="149" mass="15541">MSRAVGDRDRLVVEHAHPGRGTARRHVAAAVLRRRGHGEDGPAPRNRNSGAVLALGSDTPVVPLDPWITLAAAVHHSGDARPPWHPEQHVPVDVALAASAGPDGPVAVGRRADLVVTDLDPRTAAPAALRSMPVAGTLLGGRWTHRAGI</sequence>
<evidence type="ECO:0008006" key="4">
    <source>
        <dbReference type="Google" id="ProtNLM"/>
    </source>
</evidence>
<dbReference type="PANTHER" id="PTHR22642">
    <property type="entry name" value="IMIDAZOLONEPROPIONASE"/>
    <property type="match status" value="1"/>
</dbReference>
<proteinExistence type="predicted"/>
<dbReference type="Proteomes" id="UP000694287">
    <property type="component" value="Unassembled WGS sequence"/>
</dbReference>
<dbReference type="PANTHER" id="PTHR22642:SF2">
    <property type="entry name" value="PROTEIN LONG AFTER FAR-RED 3"/>
    <property type="match status" value="1"/>
</dbReference>
<organism evidence="2 3">
    <name type="scientific">Pseudonocardia abyssalis</name>
    <dbReference type="NCBI Taxonomy" id="2792008"/>
    <lineage>
        <taxon>Bacteria</taxon>
        <taxon>Bacillati</taxon>
        <taxon>Actinomycetota</taxon>
        <taxon>Actinomycetes</taxon>
        <taxon>Pseudonocardiales</taxon>
        <taxon>Pseudonocardiaceae</taxon>
        <taxon>Pseudonocardia</taxon>
    </lineage>
</organism>
<feature type="region of interest" description="Disordered" evidence="1">
    <location>
        <begin position="1"/>
        <end position="25"/>
    </location>
</feature>
<protein>
    <recommendedName>
        <fullName evidence="4">Amidohydrolase 3 domain-containing protein</fullName>
    </recommendedName>
</protein>
<comment type="caution">
    <text evidence="2">The sequence shown here is derived from an EMBL/GenBank/DDBJ whole genome shotgun (WGS) entry which is preliminary data.</text>
</comment>
<evidence type="ECO:0000256" key="1">
    <source>
        <dbReference type="SAM" id="MobiDB-lite"/>
    </source>
</evidence>
<evidence type="ECO:0000313" key="2">
    <source>
        <dbReference type="EMBL" id="MBW0134670.1"/>
    </source>
</evidence>
<gene>
    <name evidence="2" type="ORF">I4I81_10410</name>
</gene>
<name>A0ABS6UR27_9PSEU</name>
<accession>A0ABS6UR27</accession>
<dbReference type="EMBL" id="JADQDK010000001">
    <property type="protein sequence ID" value="MBW0134670.1"/>
    <property type="molecule type" value="Genomic_DNA"/>
</dbReference>
<reference evidence="2 3" key="1">
    <citation type="submission" date="2020-11" db="EMBL/GenBank/DDBJ databases">
        <title>Pseudonocardia abyssalis sp. nov. and Pseudonocardia oceani sp. nov., description and phylogenomic analysis of two novel actinomycetes isolated from the deep Southern Ocean.</title>
        <authorList>
            <person name="Parra J."/>
        </authorList>
    </citation>
    <scope>NUCLEOTIDE SEQUENCE [LARGE SCALE GENOMIC DNA]</scope>
    <source>
        <strain evidence="2 3">KRD-168</strain>
    </source>
</reference>
<feature type="compositionally biased region" description="Basic and acidic residues" evidence="1">
    <location>
        <begin position="1"/>
        <end position="17"/>
    </location>
</feature>
<evidence type="ECO:0000313" key="3">
    <source>
        <dbReference type="Proteomes" id="UP000694287"/>
    </source>
</evidence>
<dbReference type="RefSeq" id="WP_218604569.1">
    <property type="nucleotide sequence ID" value="NZ_JADQDJ010000236.1"/>
</dbReference>
<keyword evidence="3" id="KW-1185">Reference proteome</keyword>